<feature type="compositionally biased region" description="Acidic residues" evidence="1">
    <location>
        <begin position="31"/>
        <end position="40"/>
    </location>
</feature>
<dbReference type="EMBL" id="HBFQ01022008">
    <property type="protein sequence ID" value="CAD8841085.1"/>
    <property type="molecule type" value="Transcribed_RNA"/>
</dbReference>
<feature type="region of interest" description="Disordered" evidence="1">
    <location>
        <begin position="26"/>
        <end position="58"/>
    </location>
</feature>
<accession>A0A7S1F2S3</accession>
<sequence length="139" mass="15683">MRRACCQCRCVQPLMVRAGLALVRPRKKTDEDTDDGEDDPLLLGSLECDEEQADTLSSDQIRRYLDESQDERRRAPVPLVDYDELFDEDFEEEPKVVAGARTLHQASLIDWIDGEEVSAAIPLAASVRMQPMESEQDAS</sequence>
<name>A0A7S1F2S3_NOCSC</name>
<evidence type="ECO:0000313" key="2">
    <source>
        <dbReference type="EMBL" id="CAD8841085.1"/>
    </source>
</evidence>
<dbReference type="AlphaFoldDB" id="A0A7S1F2S3"/>
<organism evidence="2">
    <name type="scientific">Noctiluca scintillans</name>
    <name type="common">Sea sparkle</name>
    <name type="synonym">Red tide dinoflagellate</name>
    <dbReference type="NCBI Taxonomy" id="2966"/>
    <lineage>
        <taxon>Eukaryota</taxon>
        <taxon>Sar</taxon>
        <taxon>Alveolata</taxon>
        <taxon>Dinophyceae</taxon>
        <taxon>Noctilucales</taxon>
        <taxon>Noctilucaceae</taxon>
        <taxon>Noctiluca</taxon>
    </lineage>
</organism>
<proteinExistence type="predicted"/>
<evidence type="ECO:0000256" key="1">
    <source>
        <dbReference type="SAM" id="MobiDB-lite"/>
    </source>
</evidence>
<protein>
    <submittedName>
        <fullName evidence="2">Uncharacterized protein</fullName>
    </submittedName>
</protein>
<gene>
    <name evidence="2" type="ORF">NSCI0253_LOCUS15433</name>
</gene>
<reference evidence="2" key="1">
    <citation type="submission" date="2021-01" db="EMBL/GenBank/DDBJ databases">
        <authorList>
            <person name="Corre E."/>
            <person name="Pelletier E."/>
            <person name="Niang G."/>
            <person name="Scheremetjew M."/>
            <person name="Finn R."/>
            <person name="Kale V."/>
            <person name="Holt S."/>
            <person name="Cochrane G."/>
            <person name="Meng A."/>
            <person name="Brown T."/>
            <person name="Cohen L."/>
        </authorList>
    </citation>
    <scope>NUCLEOTIDE SEQUENCE</scope>
</reference>